<dbReference type="InterPro" id="IPR021898">
    <property type="entry name" value="DUF3509"/>
</dbReference>
<accession>A0ABT4Y9F1</accession>
<proteinExistence type="predicted"/>
<dbReference type="Pfam" id="PF12021">
    <property type="entry name" value="DUF3509"/>
    <property type="match status" value="1"/>
</dbReference>
<keyword evidence="2" id="KW-1185">Reference proteome</keyword>
<reference evidence="1 2" key="1">
    <citation type="submission" date="2022-07" db="EMBL/GenBank/DDBJ databases">
        <title>Genome Analysis of Selected Gammaproteobacteria from Nigerian Food snails.</title>
        <authorList>
            <person name="Okafor A.C."/>
        </authorList>
    </citation>
    <scope>NUCLEOTIDE SEQUENCE [LARGE SCALE GENOMIC DNA]</scope>
    <source>
        <strain evidence="1 2">Awg 2</strain>
    </source>
</reference>
<dbReference type="EMBL" id="JANEWF010000029">
    <property type="protein sequence ID" value="MDA8485508.1"/>
    <property type="molecule type" value="Genomic_DNA"/>
</dbReference>
<protein>
    <submittedName>
        <fullName evidence="1">DUF3509 domain-containing protein</fullName>
    </submittedName>
</protein>
<gene>
    <name evidence="1" type="ORF">NNO07_20770</name>
</gene>
<comment type="caution">
    <text evidence="1">The sequence shown here is derived from an EMBL/GenBank/DDBJ whole genome shotgun (WGS) entry which is preliminary data.</text>
</comment>
<organism evidence="1 2">
    <name type="scientific">Metapseudomonas resinovorans</name>
    <name type="common">Pseudomonas resinovorans</name>
    <dbReference type="NCBI Taxonomy" id="53412"/>
    <lineage>
        <taxon>Bacteria</taxon>
        <taxon>Pseudomonadati</taxon>
        <taxon>Pseudomonadota</taxon>
        <taxon>Gammaproteobacteria</taxon>
        <taxon>Pseudomonadales</taxon>
        <taxon>Pseudomonadaceae</taxon>
        <taxon>Metapseudomonas</taxon>
    </lineage>
</organism>
<evidence type="ECO:0000313" key="2">
    <source>
        <dbReference type="Proteomes" id="UP001211689"/>
    </source>
</evidence>
<dbReference type="Proteomes" id="UP001211689">
    <property type="component" value="Unassembled WGS sequence"/>
</dbReference>
<name>A0ABT4Y9F1_METRE</name>
<evidence type="ECO:0000313" key="1">
    <source>
        <dbReference type="EMBL" id="MDA8485508.1"/>
    </source>
</evidence>
<dbReference type="RefSeq" id="WP_190834127.1">
    <property type="nucleotide sequence ID" value="NZ_JANEWF010000029.1"/>
</dbReference>
<sequence>MKLPFTAFYDAFPQHEVTVQPRPDGSLLLTLVGQDGKPLRKAIDSEAFYSDERVRQVIHELQRDLKLEAGDVHWHDKGIDWVSRELPTYQGGPVHLTAAKTLVTRRKQALEQQSRRTQAR</sequence>